<dbReference type="Proteomes" id="UP000007575">
    <property type="component" value="Plasmid P5"/>
</dbReference>
<organism evidence="1 2">
    <name type="scientific">Deinococcus gobiensis (strain DSM 21396 / JCM 16679 / CGMCC 1.7299 / I-0)</name>
    <dbReference type="NCBI Taxonomy" id="745776"/>
    <lineage>
        <taxon>Bacteria</taxon>
        <taxon>Thermotogati</taxon>
        <taxon>Deinococcota</taxon>
        <taxon>Deinococci</taxon>
        <taxon>Deinococcales</taxon>
        <taxon>Deinococcaceae</taxon>
        <taxon>Deinococcus</taxon>
    </lineage>
</organism>
<sequence>MTATQNVDYTYELTLPQILREGMDRHGDRAYVALGAAISAVHGLSPTTPCRVRVTYGNEFSVEVRGPKALRRPSHQAITTAVIGAWASCAVLLADQVTAVDFKRPRVPDA</sequence>
<dbReference type="KEGG" id="dgo:DGo_PE0075"/>
<dbReference type="HOGENOM" id="CLU_2166827_0_0_0"/>
<keyword evidence="2" id="KW-1185">Reference proteome</keyword>
<name>H8H3X2_DEIGI</name>
<dbReference type="AlphaFoldDB" id="H8H3X2"/>
<proteinExistence type="predicted"/>
<gene>
    <name evidence="1" type="ordered locus">DGo_PE0075</name>
</gene>
<dbReference type="RefSeq" id="WP_014695861.1">
    <property type="nucleotide sequence ID" value="NC_017806.1"/>
</dbReference>
<geneLocation type="plasmid" evidence="1 2">
    <name>P5</name>
</geneLocation>
<protein>
    <submittedName>
        <fullName evidence="1">Uncharacterized protein</fullName>
    </submittedName>
</protein>
<evidence type="ECO:0000313" key="2">
    <source>
        <dbReference type="Proteomes" id="UP000007575"/>
    </source>
</evidence>
<accession>H8H3X2</accession>
<dbReference type="PATRIC" id="fig|745776.4.peg.4081"/>
<evidence type="ECO:0000313" key="1">
    <source>
        <dbReference type="EMBL" id="AFD28219.1"/>
    </source>
</evidence>
<reference evidence="1 2" key="1">
    <citation type="journal article" date="2012" name="PLoS ONE">
        <title>Genome sequence and transcriptome analysis of the radioresistant bacterium Deinococcus gobiensis: insights into the extreme environmental adaptations.</title>
        <authorList>
            <person name="Yuan M."/>
            <person name="Chen M."/>
            <person name="Zhang W."/>
            <person name="Lu W."/>
            <person name="Wang J."/>
            <person name="Yang M."/>
            <person name="Zhao P."/>
            <person name="Tang R."/>
            <person name="Li X."/>
            <person name="Hao Y."/>
            <person name="Zhou Z."/>
            <person name="Zhan Y."/>
            <person name="Yu H."/>
            <person name="Teng C."/>
            <person name="Yan Y."/>
            <person name="Ping S."/>
            <person name="Wang Y."/>
            <person name="Lin M."/>
        </authorList>
    </citation>
    <scope>NUCLEOTIDE SEQUENCE [LARGE SCALE GENOMIC DNA]</scope>
    <source>
        <strain evidence="2">DSM 21396 / JCM 16679 / CGMCC 1.7299 / I-0</strain>
        <plasmid evidence="1">P5</plasmid>
    </source>
</reference>
<keyword evidence="1" id="KW-0614">Plasmid</keyword>
<dbReference type="EMBL" id="CP002196">
    <property type="protein sequence ID" value="AFD28219.1"/>
    <property type="molecule type" value="Genomic_DNA"/>
</dbReference>